<accession>A0A3R7NYD9</accession>
<comment type="caution">
    <text evidence="2">The sequence shown here is derived from an EMBL/GenBank/DDBJ whole genome shotgun (WGS) entry which is preliminary data.</text>
</comment>
<protein>
    <recommendedName>
        <fullName evidence="1">DH domain-containing protein</fullName>
    </recommendedName>
</protein>
<dbReference type="PROSITE" id="PS50010">
    <property type="entry name" value="DH_2"/>
    <property type="match status" value="1"/>
</dbReference>
<dbReference type="InterPro" id="IPR000219">
    <property type="entry name" value="DH_dom"/>
</dbReference>
<dbReference type="AlphaFoldDB" id="A0A3R7NYD9"/>
<gene>
    <name evidence="2" type="ORF">C7M84_011544</name>
</gene>
<organism evidence="2 3">
    <name type="scientific">Penaeus vannamei</name>
    <name type="common">Whiteleg shrimp</name>
    <name type="synonym">Litopenaeus vannamei</name>
    <dbReference type="NCBI Taxonomy" id="6689"/>
    <lineage>
        <taxon>Eukaryota</taxon>
        <taxon>Metazoa</taxon>
        <taxon>Ecdysozoa</taxon>
        <taxon>Arthropoda</taxon>
        <taxon>Crustacea</taxon>
        <taxon>Multicrustacea</taxon>
        <taxon>Malacostraca</taxon>
        <taxon>Eumalacostraca</taxon>
        <taxon>Eucarida</taxon>
        <taxon>Decapoda</taxon>
        <taxon>Dendrobranchiata</taxon>
        <taxon>Penaeoidea</taxon>
        <taxon>Penaeidae</taxon>
        <taxon>Penaeus</taxon>
    </lineage>
</organism>
<reference evidence="2 3" key="2">
    <citation type="submission" date="2019-01" db="EMBL/GenBank/DDBJ databases">
        <title>The decoding of complex shrimp genome reveals the adaptation for benthos swimmer, frequently molting mechanism and breeding impact on genome.</title>
        <authorList>
            <person name="Sun Y."/>
            <person name="Gao Y."/>
            <person name="Yu Y."/>
        </authorList>
    </citation>
    <scope>NUCLEOTIDE SEQUENCE [LARGE SCALE GENOMIC DNA]</scope>
    <source>
        <tissue evidence="2">Muscle</tissue>
    </source>
</reference>
<dbReference type="OrthoDB" id="6424969at2759"/>
<evidence type="ECO:0000313" key="2">
    <source>
        <dbReference type="EMBL" id="ROT70198.1"/>
    </source>
</evidence>
<dbReference type="Gene3D" id="1.20.900.10">
    <property type="entry name" value="Dbl homology (DH) domain"/>
    <property type="match status" value="1"/>
</dbReference>
<dbReference type="SUPFAM" id="SSF48065">
    <property type="entry name" value="DBL homology domain (DH-domain)"/>
    <property type="match status" value="1"/>
</dbReference>
<sequence length="254" mass="28569">MRTRNIRTRSKRRVAITEDVPTKRLCRSPQETPWHCVVGDGTQTVGQAVSHVAQDLNLTTFSLALADSQAEVDLDAPAHLLDGDTILLHDAIDTFNPAVELEPRLRMAIVIAATEKTLVRRLRCVEAVYGQHLRRLSSVTEDEHEILFGGVAPIVTQAEAFISRLENAIDCWDAETSCLGPLFVAELWEQYEEYLGQYQEAVRILREKHSTDEEFVALCKLRRGAARHSLLHLLHLPVSARVKMTGQGRSREVE</sequence>
<name>A0A3R7NYD9_PENVA</name>
<dbReference type="Pfam" id="PF00621">
    <property type="entry name" value="RhoGEF"/>
    <property type="match status" value="1"/>
</dbReference>
<feature type="domain" description="DH" evidence="1">
    <location>
        <begin position="103"/>
        <end position="238"/>
    </location>
</feature>
<proteinExistence type="predicted"/>
<dbReference type="GO" id="GO:0005085">
    <property type="term" value="F:guanyl-nucleotide exchange factor activity"/>
    <property type="evidence" value="ECO:0007669"/>
    <property type="project" value="InterPro"/>
</dbReference>
<evidence type="ECO:0000259" key="1">
    <source>
        <dbReference type="PROSITE" id="PS50010"/>
    </source>
</evidence>
<reference evidence="2 3" key="1">
    <citation type="submission" date="2018-04" db="EMBL/GenBank/DDBJ databases">
        <authorList>
            <person name="Zhang X."/>
            <person name="Yuan J."/>
            <person name="Li F."/>
            <person name="Xiang J."/>
        </authorList>
    </citation>
    <scope>NUCLEOTIDE SEQUENCE [LARGE SCALE GENOMIC DNA]</scope>
    <source>
        <tissue evidence="2">Muscle</tissue>
    </source>
</reference>
<dbReference type="EMBL" id="QCYY01002454">
    <property type="protein sequence ID" value="ROT70198.1"/>
    <property type="molecule type" value="Genomic_DNA"/>
</dbReference>
<dbReference type="InterPro" id="IPR035899">
    <property type="entry name" value="DBL_dom_sf"/>
</dbReference>
<dbReference type="Proteomes" id="UP000283509">
    <property type="component" value="Unassembled WGS sequence"/>
</dbReference>
<evidence type="ECO:0000313" key="3">
    <source>
        <dbReference type="Proteomes" id="UP000283509"/>
    </source>
</evidence>
<keyword evidence="3" id="KW-1185">Reference proteome</keyword>